<evidence type="ECO:0000256" key="4">
    <source>
        <dbReference type="ARBA" id="ARBA00022448"/>
    </source>
</evidence>
<feature type="transmembrane region" description="Helical" evidence="13">
    <location>
        <begin position="90"/>
        <end position="108"/>
    </location>
</feature>
<evidence type="ECO:0000256" key="14">
    <source>
        <dbReference type="SAM" id="MobiDB-lite"/>
    </source>
</evidence>
<dbReference type="GO" id="GO:0006824">
    <property type="term" value="P:cobalt ion transport"/>
    <property type="evidence" value="ECO:0007669"/>
    <property type="project" value="UniProtKB-KW"/>
</dbReference>
<dbReference type="GO" id="GO:0005886">
    <property type="term" value="C:plasma membrane"/>
    <property type="evidence" value="ECO:0007669"/>
    <property type="project" value="UniProtKB-SubCell"/>
</dbReference>
<dbReference type="PANTHER" id="PTHR40659">
    <property type="entry name" value="NICKEL/COBALT EFFLUX SYSTEM RCNA"/>
    <property type="match status" value="1"/>
</dbReference>
<dbReference type="Pfam" id="PF03824">
    <property type="entry name" value="NicO"/>
    <property type="match status" value="1"/>
</dbReference>
<accession>A0A1G8BL62</accession>
<dbReference type="EMBL" id="FNCV01000006">
    <property type="protein sequence ID" value="SDH33946.1"/>
    <property type="molecule type" value="Genomic_DNA"/>
</dbReference>
<keyword evidence="11 13" id="KW-0472">Membrane</keyword>
<protein>
    <recommendedName>
        <fullName evidence="13">Nickel/cobalt efflux system</fullName>
    </recommendedName>
</protein>
<dbReference type="InterPro" id="IPR051224">
    <property type="entry name" value="NiCoT_RcnA"/>
</dbReference>
<dbReference type="OrthoDB" id="271709at2"/>
<evidence type="ECO:0000313" key="16">
    <source>
        <dbReference type="Proteomes" id="UP000217076"/>
    </source>
</evidence>
<comment type="subcellular location">
    <subcellularLocation>
        <location evidence="2 13">Cell membrane</location>
        <topology evidence="2 13">Multi-pass membrane protein</topology>
    </subcellularLocation>
</comment>
<reference evidence="16" key="1">
    <citation type="submission" date="2016-10" db="EMBL/GenBank/DDBJ databases">
        <authorList>
            <person name="Varghese N."/>
            <person name="Submissions S."/>
        </authorList>
    </citation>
    <scope>NUCLEOTIDE SEQUENCE [LARGE SCALE GENOMIC DNA]</scope>
    <source>
        <strain evidence="16">930I</strain>
    </source>
</reference>
<evidence type="ECO:0000256" key="13">
    <source>
        <dbReference type="RuleBase" id="RU362101"/>
    </source>
</evidence>
<dbReference type="PANTHER" id="PTHR40659:SF1">
    <property type="entry name" value="NICKEL_COBALT EFFLUX SYSTEM RCNA"/>
    <property type="match status" value="1"/>
</dbReference>
<dbReference type="AlphaFoldDB" id="A0A1G8BL62"/>
<evidence type="ECO:0000256" key="8">
    <source>
        <dbReference type="ARBA" id="ARBA00022989"/>
    </source>
</evidence>
<dbReference type="GO" id="GO:0015099">
    <property type="term" value="F:nickel cation transmembrane transporter activity"/>
    <property type="evidence" value="ECO:0007669"/>
    <property type="project" value="UniProtKB-UniRule"/>
</dbReference>
<keyword evidence="9" id="KW-0406">Ion transport</keyword>
<organism evidence="15 16">
    <name type="scientific">Roseospirillum parvum</name>
    <dbReference type="NCBI Taxonomy" id="83401"/>
    <lineage>
        <taxon>Bacteria</taxon>
        <taxon>Pseudomonadati</taxon>
        <taxon>Pseudomonadota</taxon>
        <taxon>Alphaproteobacteria</taxon>
        <taxon>Rhodospirillales</taxon>
        <taxon>Rhodospirillaceae</taxon>
        <taxon>Roseospirillum</taxon>
    </lineage>
</organism>
<evidence type="ECO:0000256" key="1">
    <source>
        <dbReference type="ARBA" id="ARBA00002510"/>
    </source>
</evidence>
<dbReference type="InterPro" id="IPR011541">
    <property type="entry name" value="Ni/Co_transpt_high_affinity"/>
</dbReference>
<keyword evidence="16" id="KW-1185">Reference proteome</keyword>
<dbReference type="Proteomes" id="UP000217076">
    <property type="component" value="Unassembled WGS sequence"/>
</dbReference>
<feature type="transmembrane region" description="Helical" evidence="13">
    <location>
        <begin position="201"/>
        <end position="228"/>
    </location>
</feature>
<feature type="transmembrane region" description="Helical" evidence="13">
    <location>
        <begin position="51"/>
        <end position="78"/>
    </location>
</feature>
<keyword evidence="7 13" id="KW-0812">Transmembrane</keyword>
<comment type="similarity">
    <text evidence="13">Belongs to the NiCoT transporter (TC 2.A.52) family.</text>
</comment>
<evidence type="ECO:0000256" key="7">
    <source>
        <dbReference type="ARBA" id="ARBA00022692"/>
    </source>
</evidence>
<evidence type="ECO:0000256" key="5">
    <source>
        <dbReference type="ARBA" id="ARBA00022475"/>
    </source>
</evidence>
<name>A0A1G8BL62_9PROT</name>
<evidence type="ECO:0000256" key="10">
    <source>
        <dbReference type="ARBA" id="ARBA00023112"/>
    </source>
</evidence>
<sequence length="273" mass="28689">MDLTAALAQGTASPLPLAATALLLGALHGLEPGHSKTMMAAFIIAVRGTPAQAVALGLSAALSHTLIVWVLALLALHFGQALIGENLEPWFMMASGVLVILIALWMLARLRRVARPAPHSHDHHHAHGHDHGHAHDHAHHHPDPPPGDAHAQAHAQEIEQRFAGQGRTTLTQTVLFGLSGGLIPCSAALTVLILCLHMDRFWLGVGLVGAFSAGLALTLVAAGLIAALAVRTVARRTRRLDTLMARAPYLSAALIGLIGLGMVVMGWQHLPAA</sequence>
<dbReference type="STRING" id="83401.SAMN05421742_10665"/>
<evidence type="ECO:0000256" key="2">
    <source>
        <dbReference type="ARBA" id="ARBA00004651"/>
    </source>
</evidence>
<evidence type="ECO:0000313" key="15">
    <source>
        <dbReference type="EMBL" id="SDH33946.1"/>
    </source>
</evidence>
<evidence type="ECO:0000256" key="12">
    <source>
        <dbReference type="ARBA" id="ARBA00023285"/>
    </source>
</evidence>
<feature type="region of interest" description="Disordered" evidence="14">
    <location>
        <begin position="118"/>
        <end position="154"/>
    </location>
</feature>
<keyword evidence="6" id="KW-0533">Nickel</keyword>
<dbReference type="GO" id="GO:0010045">
    <property type="term" value="P:response to nickel cation"/>
    <property type="evidence" value="ECO:0007669"/>
    <property type="project" value="TreeGrafter"/>
</dbReference>
<feature type="transmembrane region" description="Helical" evidence="13">
    <location>
        <begin position="174"/>
        <end position="195"/>
    </location>
</feature>
<dbReference type="NCBIfam" id="NF007454">
    <property type="entry name" value="PRK10019.1"/>
    <property type="match status" value="1"/>
</dbReference>
<keyword evidence="4 13" id="KW-0813">Transport</keyword>
<comment type="function">
    <text evidence="1">Efflux system for nickel and cobalt.</text>
</comment>
<dbReference type="GO" id="GO:0046583">
    <property type="term" value="F:monoatomic cation efflux transmembrane transporter activity"/>
    <property type="evidence" value="ECO:0007669"/>
    <property type="project" value="TreeGrafter"/>
</dbReference>
<evidence type="ECO:0000256" key="6">
    <source>
        <dbReference type="ARBA" id="ARBA00022596"/>
    </source>
</evidence>
<keyword evidence="8 13" id="KW-1133">Transmembrane helix</keyword>
<feature type="transmembrane region" description="Helical" evidence="13">
    <location>
        <begin position="249"/>
        <end position="270"/>
    </location>
</feature>
<evidence type="ECO:0000256" key="3">
    <source>
        <dbReference type="ARBA" id="ARBA00022426"/>
    </source>
</evidence>
<keyword evidence="10" id="KW-0921">Nickel transport</keyword>
<feature type="transmembrane region" description="Helical" evidence="13">
    <location>
        <begin position="12"/>
        <end position="30"/>
    </location>
</feature>
<gene>
    <name evidence="15" type="ORF">SAMN05421742_10665</name>
</gene>
<proteinExistence type="inferred from homology"/>
<evidence type="ECO:0000256" key="11">
    <source>
        <dbReference type="ARBA" id="ARBA00023136"/>
    </source>
</evidence>
<keyword evidence="12" id="KW-0170">Cobalt</keyword>
<dbReference type="GO" id="GO:0032025">
    <property type="term" value="P:response to cobalt ion"/>
    <property type="evidence" value="ECO:0007669"/>
    <property type="project" value="TreeGrafter"/>
</dbReference>
<dbReference type="RefSeq" id="WP_092619341.1">
    <property type="nucleotide sequence ID" value="NZ_FNCV01000006.1"/>
</dbReference>
<keyword evidence="5" id="KW-1003">Cell membrane</keyword>
<keyword evidence="3" id="KW-0171">Cobalt transport</keyword>
<evidence type="ECO:0000256" key="9">
    <source>
        <dbReference type="ARBA" id="ARBA00023065"/>
    </source>
</evidence>